<accession>A0A226F7F8</accession>
<feature type="transmembrane region" description="Helical" evidence="5">
    <location>
        <begin position="171"/>
        <end position="189"/>
    </location>
</feature>
<gene>
    <name evidence="7" type="ORF">Fcan01_01715</name>
</gene>
<comment type="caution">
    <text evidence="7">The sequence shown here is derived from an EMBL/GenBank/DDBJ whole genome shotgun (WGS) entry which is preliminary data.</text>
</comment>
<comment type="subcellular location">
    <subcellularLocation>
        <location evidence="1">Membrane</location>
        <topology evidence="1">Multi-pass membrane protein</topology>
    </subcellularLocation>
</comment>
<dbReference type="EMBL" id="LNIX01000001">
    <property type="protein sequence ID" value="OXA65141.1"/>
    <property type="molecule type" value="Genomic_DNA"/>
</dbReference>
<feature type="transmembrane region" description="Helical" evidence="5">
    <location>
        <begin position="227"/>
        <end position="251"/>
    </location>
</feature>
<feature type="transmembrane region" description="Helical" evidence="5">
    <location>
        <begin position="103"/>
        <end position="122"/>
    </location>
</feature>
<dbReference type="OrthoDB" id="306876at2759"/>
<sequence>MADESRLRRQLSLEERDQETRNPLIATAGDTEINIPASEMKQVDDNFRPRSKSIVSVNTKGTGWYRFLGIGLTLLAGFLMSTANVCSKWLKDRGYEPFFITFIKYQGMTTISLLHVFFLVCYKKQTIFNTIWPPTGENMSNVLFLFVRATFGTIATCLLFTAFTYLTAADAVTICYCTPIATIFLARIFLKEPIGLISVGVAFLAVFGVVFITRPPFLTQGEFSETILIGVTFAFFAMIGMSCVFVTVRYLRKVHYGLVMVGYGYIGSLECIIVAIVYGVMKDKNFFDIFVLPGAWSHLLVMSFVAVFSMIGQTLLVLALQYENAGPVSLLRTCDIIFNFVLQYFINNQAPDVWSLIGAAIVILASLIFGFRKFIQLLPEDDPRKKTYKCFLL</sequence>
<evidence type="ECO:0000256" key="5">
    <source>
        <dbReference type="SAM" id="Phobius"/>
    </source>
</evidence>
<evidence type="ECO:0000256" key="4">
    <source>
        <dbReference type="ARBA" id="ARBA00023136"/>
    </source>
</evidence>
<dbReference type="Pfam" id="PF00892">
    <property type="entry name" value="EamA"/>
    <property type="match status" value="2"/>
</dbReference>
<dbReference type="PANTHER" id="PTHR22911:SF6">
    <property type="entry name" value="SOLUTE CARRIER FAMILY 35 MEMBER G1"/>
    <property type="match status" value="1"/>
</dbReference>
<feature type="transmembrane region" description="Helical" evidence="5">
    <location>
        <begin position="258"/>
        <end position="279"/>
    </location>
</feature>
<reference evidence="7 8" key="1">
    <citation type="submission" date="2015-12" db="EMBL/GenBank/DDBJ databases">
        <title>The genome of Folsomia candida.</title>
        <authorList>
            <person name="Faddeeva A."/>
            <person name="Derks M.F."/>
            <person name="Anvar Y."/>
            <person name="Smit S."/>
            <person name="Van Straalen N."/>
            <person name="Roelofs D."/>
        </authorList>
    </citation>
    <scope>NUCLEOTIDE SEQUENCE [LARGE SCALE GENOMIC DNA]</scope>
    <source>
        <strain evidence="7 8">VU population</strain>
        <tissue evidence="7">Whole body</tissue>
    </source>
</reference>
<keyword evidence="4 5" id="KW-0472">Membrane</keyword>
<organism evidence="7 8">
    <name type="scientific">Folsomia candida</name>
    <name type="common">Springtail</name>
    <dbReference type="NCBI Taxonomy" id="158441"/>
    <lineage>
        <taxon>Eukaryota</taxon>
        <taxon>Metazoa</taxon>
        <taxon>Ecdysozoa</taxon>
        <taxon>Arthropoda</taxon>
        <taxon>Hexapoda</taxon>
        <taxon>Collembola</taxon>
        <taxon>Entomobryomorpha</taxon>
        <taxon>Isotomoidea</taxon>
        <taxon>Isotomidae</taxon>
        <taxon>Proisotominae</taxon>
        <taxon>Folsomia</taxon>
    </lineage>
</organism>
<feature type="transmembrane region" description="Helical" evidence="5">
    <location>
        <begin position="196"/>
        <end position="215"/>
    </location>
</feature>
<dbReference type="InterPro" id="IPR000620">
    <property type="entry name" value="EamA_dom"/>
</dbReference>
<keyword evidence="2 5" id="KW-0812">Transmembrane</keyword>
<feature type="domain" description="EamA" evidence="6">
    <location>
        <begin position="229"/>
        <end position="369"/>
    </location>
</feature>
<feature type="transmembrane region" description="Helical" evidence="5">
    <location>
        <begin position="353"/>
        <end position="375"/>
    </location>
</feature>
<proteinExistence type="predicted"/>
<dbReference type="SUPFAM" id="SSF103481">
    <property type="entry name" value="Multidrug resistance efflux transporter EmrE"/>
    <property type="match status" value="2"/>
</dbReference>
<feature type="transmembrane region" description="Helical" evidence="5">
    <location>
        <begin position="142"/>
        <end position="165"/>
    </location>
</feature>
<feature type="domain" description="EamA" evidence="6">
    <location>
        <begin position="68"/>
        <end position="213"/>
    </location>
</feature>
<keyword evidence="3 5" id="KW-1133">Transmembrane helix</keyword>
<dbReference type="PANTHER" id="PTHR22911">
    <property type="entry name" value="ACYL-MALONYL CONDENSING ENZYME-RELATED"/>
    <property type="match status" value="1"/>
</dbReference>
<feature type="transmembrane region" description="Helical" evidence="5">
    <location>
        <begin position="299"/>
        <end position="318"/>
    </location>
</feature>
<evidence type="ECO:0000256" key="2">
    <source>
        <dbReference type="ARBA" id="ARBA00022692"/>
    </source>
</evidence>
<dbReference type="Proteomes" id="UP000198287">
    <property type="component" value="Unassembled WGS sequence"/>
</dbReference>
<evidence type="ECO:0000313" key="7">
    <source>
        <dbReference type="EMBL" id="OXA65141.1"/>
    </source>
</evidence>
<protein>
    <recommendedName>
        <fullName evidence="6">EamA domain-containing protein</fullName>
    </recommendedName>
</protein>
<evidence type="ECO:0000313" key="8">
    <source>
        <dbReference type="Proteomes" id="UP000198287"/>
    </source>
</evidence>
<dbReference type="AlphaFoldDB" id="A0A226F7F8"/>
<dbReference type="OMA" id="QHGKFKA"/>
<name>A0A226F7F8_FOLCA</name>
<dbReference type="InterPro" id="IPR037185">
    <property type="entry name" value="EmrE-like"/>
</dbReference>
<evidence type="ECO:0000256" key="3">
    <source>
        <dbReference type="ARBA" id="ARBA00022989"/>
    </source>
</evidence>
<keyword evidence="8" id="KW-1185">Reference proteome</keyword>
<evidence type="ECO:0000256" key="1">
    <source>
        <dbReference type="ARBA" id="ARBA00004141"/>
    </source>
</evidence>
<feature type="transmembrane region" description="Helical" evidence="5">
    <location>
        <begin position="64"/>
        <end position="83"/>
    </location>
</feature>
<evidence type="ECO:0000259" key="6">
    <source>
        <dbReference type="Pfam" id="PF00892"/>
    </source>
</evidence>
<dbReference type="GO" id="GO:0016020">
    <property type="term" value="C:membrane"/>
    <property type="evidence" value="ECO:0007669"/>
    <property type="project" value="UniProtKB-SubCell"/>
</dbReference>